<dbReference type="InterPro" id="IPR000210">
    <property type="entry name" value="BTB/POZ_dom"/>
</dbReference>
<dbReference type="PROSITE" id="PS50097">
    <property type="entry name" value="BTB"/>
    <property type="match status" value="2"/>
</dbReference>
<dbReference type="InterPro" id="IPR011333">
    <property type="entry name" value="SKP1/BTB/POZ_sf"/>
</dbReference>
<dbReference type="Pfam" id="PF00651">
    <property type="entry name" value="BTB"/>
    <property type="match status" value="2"/>
</dbReference>
<feature type="domain" description="BTB" evidence="1">
    <location>
        <begin position="167"/>
        <end position="237"/>
    </location>
</feature>
<dbReference type="Proteomes" id="UP000887116">
    <property type="component" value="Unassembled WGS sequence"/>
</dbReference>
<proteinExistence type="predicted"/>
<organism evidence="2 3">
    <name type="scientific">Trichonephila clavata</name>
    <name type="common">Joro spider</name>
    <name type="synonym">Nephila clavata</name>
    <dbReference type="NCBI Taxonomy" id="2740835"/>
    <lineage>
        <taxon>Eukaryota</taxon>
        <taxon>Metazoa</taxon>
        <taxon>Ecdysozoa</taxon>
        <taxon>Arthropoda</taxon>
        <taxon>Chelicerata</taxon>
        <taxon>Arachnida</taxon>
        <taxon>Araneae</taxon>
        <taxon>Araneomorphae</taxon>
        <taxon>Entelegynae</taxon>
        <taxon>Araneoidea</taxon>
        <taxon>Nephilidae</taxon>
        <taxon>Trichonephila</taxon>
    </lineage>
</organism>
<dbReference type="AlphaFoldDB" id="A0A8X6H2C9"/>
<dbReference type="SUPFAM" id="SSF54695">
    <property type="entry name" value="POZ domain"/>
    <property type="match status" value="2"/>
</dbReference>
<evidence type="ECO:0000313" key="2">
    <source>
        <dbReference type="EMBL" id="GFQ65762.1"/>
    </source>
</evidence>
<dbReference type="OrthoDB" id="6431784at2759"/>
<feature type="domain" description="BTB" evidence="1">
    <location>
        <begin position="452"/>
        <end position="510"/>
    </location>
</feature>
<dbReference type="Gene3D" id="3.30.710.10">
    <property type="entry name" value="Potassium Channel Kv1.1, Chain A"/>
    <property type="match status" value="2"/>
</dbReference>
<dbReference type="EMBL" id="BMAO01030100">
    <property type="protein sequence ID" value="GFQ65762.1"/>
    <property type="molecule type" value="Genomic_DNA"/>
</dbReference>
<comment type="caution">
    <text evidence="2">The sequence shown here is derived from an EMBL/GenBank/DDBJ whole genome shotgun (WGS) entry which is preliminary data.</text>
</comment>
<keyword evidence="3" id="KW-1185">Reference proteome</keyword>
<evidence type="ECO:0000313" key="3">
    <source>
        <dbReference type="Proteomes" id="UP000887116"/>
    </source>
</evidence>
<sequence>MERDLRMCLGCGEDKKCNFEWSVQDLELSTDERIKSPNFSTPLLPGVVWYLEILLLSPGKLKELKIALHRVPGMDSKMVIVNIQFDVSCGDTETTKTIIGTEFGWMDRFLDESNSVTVSFHRKLSDNWLKINCVFNPNLRFNNSYHISVDRRLSVDLLHLLKSGLLYDTILCAGSEEFSREFKVHEAVLHARAPALLKVETSDFTQAVNKIRIPYISADVIEEVLQYAYSGRARTYLSRVNIYESAAKVFNLTDLGNQLAWRDFPKADTIIVYYKKSFLWTLKDFFCDRNGFRNFSLNKEMYLPNQHRPIIISCRSEYVDGFSECLVFESEFTLFSYFLPAILLSCSCRLFCNDPEKEREFSVKFEHLLTPKVTRRKKTLFLSSRLFAKKHEFVVFDGNTLKIAFDVRFSREAKNSEISRENTQHLEFSNCPGCDRLSSDLMERLYLSQECSDLMISCKNGKQFPAHKAILAARHKPFRKLLEENKCLRILKTRYTEHALLELLTFFYSGAFSDYS</sequence>
<name>A0A8X6H2C9_TRICU</name>
<dbReference type="PANTHER" id="PTHR24413">
    <property type="entry name" value="SPECKLE-TYPE POZ PROTEIN"/>
    <property type="match status" value="1"/>
</dbReference>
<protein>
    <recommendedName>
        <fullName evidence="1">BTB domain-containing protein</fullName>
    </recommendedName>
</protein>
<reference evidence="2" key="1">
    <citation type="submission" date="2020-07" db="EMBL/GenBank/DDBJ databases">
        <title>Multicomponent nature underlies the extraordinary mechanical properties of spider dragline silk.</title>
        <authorList>
            <person name="Kono N."/>
            <person name="Nakamura H."/>
            <person name="Mori M."/>
            <person name="Yoshida Y."/>
            <person name="Ohtoshi R."/>
            <person name="Malay A.D."/>
            <person name="Moran D.A.P."/>
            <person name="Tomita M."/>
            <person name="Numata K."/>
            <person name="Arakawa K."/>
        </authorList>
    </citation>
    <scope>NUCLEOTIDE SEQUENCE</scope>
</reference>
<gene>
    <name evidence="2" type="ORF">TNCT_106521</name>
</gene>
<accession>A0A8X6H2C9</accession>
<evidence type="ECO:0000259" key="1">
    <source>
        <dbReference type="PROSITE" id="PS50097"/>
    </source>
</evidence>